<evidence type="ECO:0000259" key="5">
    <source>
        <dbReference type="PROSITE" id="PS01124"/>
    </source>
</evidence>
<dbReference type="SUPFAM" id="SSF51215">
    <property type="entry name" value="Regulatory protein AraC"/>
    <property type="match status" value="1"/>
</dbReference>
<feature type="domain" description="HTH araC/xylS-type" evidence="5">
    <location>
        <begin position="164"/>
        <end position="262"/>
    </location>
</feature>
<dbReference type="InterPro" id="IPR018060">
    <property type="entry name" value="HTH_AraC"/>
</dbReference>
<evidence type="ECO:0000256" key="1">
    <source>
        <dbReference type="ARBA" id="ARBA00023015"/>
    </source>
</evidence>
<evidence type="ECO:0000313" key="7">
    <source>
        <dbReference type="Proteomes" id="UP001161691"/>
    </source>
</evidence>
<organism evidence="6 7">
    <name type="scientific">Cohnella hashimotonis</name>
    <dbReference type="NCBI Taxonomy" id="2826895"/>
    <lineage>
        <taxon>Bacteria</taxon>
        <taxon>Bacillati</taxon>
        <taxon>Bacillota</taxon>
        <taxon>Bacilli</taxon>
        <taxon>Bacillales</taxon>
        <taxon>Paenibacillaceae</taxon>
        <taxon>Cohnella</taxon>
    </lineage>
</organism>
<keyword evidence="2" id="KW-0238">DNA-binding</keyword>
<dbReference type="PROSITE" id="PS00041">
    <property type="entry name" value="HTH_ARAC_FAMILY_1"/>
    <property type="match status" value="1"/>
</dbReference>
<evidence type="ECO:0000313" key="6">
    <source>
        <dbReference type="EMBL" id="MDI4645218.1"/>
    </source>
</evidence>
<dbReference type="InterPro" id="IPR037923">
    <property type="entry name" value="HTH-like"/>
</dbReference>
<accession>A0ABT6TFZ4</accession>
<gene>
    <name evidence="6" type="ORF">KB449_09615</name>
</gene>
<dbReference type="PROSITE" id="PS01124">
    <property type="entry name" value="HTH_ARAC_FAMILY_2"/>
    <property type="match status" value="1"/>
</dbReference>
<dbReference type="RefSeq" id="WP_282908168.1">
    <property type="nucleotide sequence ID" value="NZ_JAGRPV010000001.1"/>
</dbReference>
<dbReference type="InterPro" id="IPR009057">
    <property type="entry name" value="Homeodomain-like_sf"/>
</dbReference>
<dbReference type="Gene3D" id="1.10.10.60">
    <property type="entry name" value="Homeodomain-like"/>
    <property type="match status" value="2"/>
</dbReference>
<dbReference type="EMBL" id="JAGRPV010000001">
    <property type="protein sequence ID" value="MDI4645218.1"/>
    <property type="molecule type" value="Genomic_DNA"/>
</dbReference>
<dbReference type="InterPro" id="IPR050204">
    <property type="entry name" value="AraC_XylS_family_regulators"/>
</dbReference>
<sequence>MRIDWMLRPVAYMYWFKKMQFQLAQDTDPAWTMFAVERGRFEYRIGAQAGEAGFGDIVVCPPGTVFHRRALSPLTFHFIKFDWALAADPEQSAALGGKWTVHDGERLMSTYRYMKEIGGAIRQEPALGRMKHMMEDLWRLMEIERSRAESAARSAADTPAPDMEEARRWLLERAFEPLAMRALSDVLGISPVQLTRRFRAAYRTTPTEFVTGLRLGRACRLLEETTQPLDWIAQQCGYENGFYLSRVFSAKLGITPSAHRRLHRV</sequence>
<keyword evidence="1" id="KW-0805">Transcription regulation</keyword>
<keyword evidence="7" id="KW-1185">Reference proteome</keyword>
<dbReference type="SUPFAM" id="SSF46689">
    <property type="entry name" value="Homeodomain-like"/>
    <property type="match status" value="2"/>
</dbReference>
<dbReference type="Proteomes" id="UP001161691">
    <property type="component" value="Unassembled WGS sequence"/>
</dbReference>
<protein>
    <submittedName>
        <fullName evidence="6">AraC family transcriptional regulator</fullName>
    </submittedName>
</protein>
<reference evidence="6" key="1">
    <citation type="submission" date="2023-04" db="EMBL/GenBank/DDBJ databases">
        <title>Comparative genomic analysis of Cohnella hashimotonis sp. nov., isolated from the International Space Station.</title>
        <authorList>
            <person name="Venkateswaran K."/>
            <person name="Simpson A."/>
        </authorList>
    </citation>
    <scope>NUCLEOTIDE SEQUENCE</scope>
    <source>
        <strain evidence="6">F6_2S_P_1</strain>
    </source>
</reference>
<keyword evidence="3" id="KW-0010">Activator</keyword>
<evidence type="ECO:0000256" key="2">
    <source>
        <dbReference type="ARBA" id="ARBA00023125"/>
    </source>
</evidence>
<dbReference type="PANTHER" id="PTHR46796">
    <property type="entry name" value="HTH-TYPE TRANSCRIPTIONAL ACTIVATOR RHAS-RELATED"/>
    <property type="match status" value="1"/>
</dbReference>
<comment type="caution">
    <text evidence="6">The sequence shown here is derived from an EMBL/GenBank/DDBJ whole genome shotgun (WGS) entry which is preliminary data.</text>
</comment>
<keyword evidence="4" id="KW-0804">Transcription</keyword>
<dbReference type="SMART" id="SM00342">
    <property type="entry name" value="HTH_ARAC"/>
    <property type="match status" value="1"/>
</dbReference>
<dbReference type="Pfam" id="PF12833">
    <property type="entry name" value="HTH_18"/>
    <property type="match status" value="1"/>
</dbReference>
<name>A0ABT6TFZ4_9BACL</name>
<proteinExistence type="predicted"/>
<dbReference type="PANTHER" id="PTHR46796:SF2">
    <property type="entry name" value="TRANSCRIPTIONAL REGULATORY PROTEIN"/>
    <property type="match status" value="1"/>
</dbReference>
<evidence type="ECO:0000256" key="3">
    <source>
        <dbReference type="ARBA" id="ARBA00023159"/>
    </source>
</evidence>
<evidence type="ECO:0000256" key="4">
    <source>
        <dbReference type="ARBA" id="ARBA00023163"/>
    </source>
</evidence>
<dbReference type="InterPro" id="IPR018062">
    <property type="entry name" value="HTH_AraC-typ_CS"/>
</dbReference>